<reference evidence="3" key="1">
    <citation type="submission" date="2018-05" db="EMBL/GenBank/DDBJ databases">
        <authorList>
            <person name="Lanie J.A."/>
            <person name="Ng W.-L."/>
            <person name="Kazmierczak K.M."/>
            <person name="Andrzejewski T.M."/>
            <person name="Davidsen T.M."/>
            <person name="Wayne K.J."/>
            <person name="Tettelin H."/>
            <person name="Glass J.I."/>
            <person name="Rusch D."/>
            <person name="Podicherti R."/>
            <person name="Tsui H.-C.T."/>
            <person name="Winkler M.E."/>
        </authorList>
    </citation>
    <scope>NUCLEOTIDE SEQUENCE</scope>
</reference>
<dbReference type="GO" id="GO:0016757">
    <property type="term" value="F:glycosyltransferase activity"/>
    <property type="evidence" value="ECO:0007669"/>
    <property type="project" value="InterPro"/>
</dbReference>
<feature type="domain" description="Glycosyltransferase subfamily 4-like N-terminal" evidence="2">
    <location>
        <begin position="19"/>
        <end position="155"/>
    </location>
</feature>
<dbReference type="InterPro" id="IPR050194">
    <property type="entry name" value="Glycosyltransferase_grp1"/>
</dbReference>
<feature type="domain" description="Glycosyl transferase family 1" evidence="1">
    <location>
        <begin position="166"/>
        <end position="285"/>
    </location>
</feature>
<dbReference type="Gene3D" id="3.40.50.2000">
    <property type="entry name" value="Glycogen Phosphorylase B"/>
    <property type="match status" value="2"/>
</dbReference>
<dbReference type="EMBL" id="UINC01030045">
    <property type="protein sequence ID" value="SVB13793.1"/>
    <property type="molecule type" value="Genomic_DNA"/>
</dbReference>
<organism evidence="3">
    <name type="scientific">marine metagenome</name>
    <dbReference type="NCBI Taxonomy" id="408172"/>
    <lineage>
        <taxon>unclassified sequences</taxon>
        <taxon>metagenomes</taxon>
        <taxon>ecological metagenomes</taxon>
    </lineage>
</organism>
<dbReference type="SUPFAM" id="SSF53756">
    <property type="entry name" value="UDP-Glycosyltransferase/glycogen phosphorylase"/>
    <property type="match status" value="1"/>
</dbReference>
<dbReference type="Pfam" id="PF00534">
    <property type="entry name" value="Glycos_transf_1"/>
    <property type="match status" value="1"/>
</dbReference>
<dbReference type="InterPro" id="IPR028098">
    <property type="entry name" value="Glyco_trans_4-like_N"/>
</dbReference>
<dbReference type="AlphaFoldDB" id="A0A382BKW5"/>
<feature type="non-terminal residue" evidence="3">
    <location>
        <position position="289"/>
    </location>
</feature>
<dbReference type="InterPro" id="IPR001296">
    <property type="entry name" value="Glyco_trans_1"/>
</dbReference>
<protein>
    <recommendedName>
        <fullName evidence="4">Glycosyl transferase family 1 domain-containing protein</fullName>
    </recommendedName>
</protein>
<dbReference type="PANTHER" id="PTHR45947">
    <property type="entry name" value="SULFOQUINOVOSYL TRANSFERASE SQD2"/>
    <property type="match status" value="1"/>
</dbReference>
<evidence type="ECO:0008006" key="4">
    <source>
        <dbReference type="Google" id="ProtNLM"/>
    </source>
</evidence>
<accession>A0A382BKW5</accession>
<proteinExistence type="predicted"/>
<evidence type="ECO:0000259" key="1">
    <source>
        <dbReference type="Pfam" id="PF00534"/>
    </source>
</evidence>
<gene>
    <name evidence="3" type="ORF">METZ01_LOCUS166647</name>
</gene>
<dbReference type="Pfam" id="PF13439">
    <property type="entry name" value="Glyco_transf_4"/>
    <property type="match status" value="1"/>
</dbReference>
<name>A0A382BKW5_9ZZZZ</name>
<evidence type="ECO:0000313" key="3">
    <source>
        <dbReference type="EMBL" id="SVB13793.1"/>
    </source>
</evidence>
<evidence type="ECO:0000259" key="2">
    <source>
        <dbReference type="Pfam" id="PF13439"/>
    </source>
</evidence>
<dbReference type="PANTHER" id="PTHR45947:SF3">
    <property type="entry name" value="SULFOQUINOVOSYL TRANSFERASE SQD2"/>
    <property type="match status" value="1"/>
</dbReference>
<sequence>MKSISVIFIVAKYPATYGHTSVINNLCHGLNELGHKTAIGAFSFDSDPPKGVEKVILKKNELLRSGVASLEYDIIHPHQAQVLYYLLFKKPEKPIVFHYHAASNIIQELNLKSSMKLFKKRISKFISVSKKASHHLEEWAGKCDDVVIYNGVDTKFFHPGLEQPYRKGSPQLLFVSVLRRYKKTVDLINAMPELLKMYPKAHLQIVGNGEDFSRLQNIIKEKNLEKNIEMTGRIDDEELRLRYASCDMYVSASTNEHCPVPTFEAMACGKPLVLSELESHMEIINVSKA</sequence>
<dbReference type="CDD" id="cd03801">
    <property type="entry name" value="GT4_PimA-like"/>
    <property type="match status" value="1"/>
</dbReference>